<sequence length="189" mass="19967">MNGSDLREALGSFGLSQVEFARLLDVSVGGVAQWLSGARPVPGPVEAFVQLFLRLPPSIQELELQLLRRGNASMNGMYVIEFEGSAGRGVGTLTFKDGLIYGFDEAGGVYDGKYVPSTAPGMVSVMVSVKMPAGQPSVVGGVVQPFDWTLNVSAEMAVGSREGRLSVATNLGQGLVANYRRMRELPAAA</sequence>
<organism evidence="2 3">
    <name type="scientific">Rhizobium etli bv. mimosae str. IE4771</name>
    <dbReference type="NCBI Taxonomy" id="1432050"/>
    <lineage>
        <taxon>Bacteria</taxon>
        <taxon>Pseudomonadati</taxon>
        <taxon>Pseudomonadota</taxon>
        <taxon>Alphaproteobacteria</taxon>
        <taxon>Hyphomicrobiales</taxon>
        <taxon>Rhizobiaceae</taxon>
        <taxon>Rhizobium/Agrobacterium group</taxon>
        <taxon>Rhizobium</taxon>
    </lineage>
</organism>
<name>A0A060I233_RHIET</name>
<dbReference type="GO" id="GO:0003677">
    <property type="term" value="F:DNA binding"/>
    <property type="evidence" value="ECO:0007669"/>
    <property type="project" value="InterPro"/>
</dbReference>
<evidence type="ECO:0000313" key="2">
    <source>
        <dbReference type="EMBL" id="AIC25521.1"/>
    </source>
</evidence>
<dbReference type="PROSITE" id="PS50943">
    <property type="entry name" value="HTH_CROC1"/>
    <property type="match status" value="1"/>
</dbReference>
<dbReference type="Gene3D" id="1.10.260.40">
    <property type="entry name" value="lambda repressor-like DNA-binding domains"/>
    <property type="match status" value="1"/>
</dbReference>
<evidence type="ECO:0000313" key="3">
    <source>
        <dbReference type="Proteomes" id="UP000027180"/>
    </source>
</evidence>
<feature type="domain" description="HTH cro/C1-type" evidence="1">
    <location>
        <begin position="6"/>
        <end position="39"/>
    </location>
</feature>
<reference evidence="2 3" key="1">
    <citation type="submission" date="2013-12" db="EMBL/GenBank/DDBJ databases">
        <title>Complete genome sequence of Rhizobium etli bv. mimosae IE4771.</title>
        <authorList>
            <person name="Bustos P."/>
            <person name="Santamaria R.I."/>
            <person name="Lozano L."/>
            <person name="Ormeno-Orrillo E."/>
            <person name="Rogel M.A."/>
            <person name="Romero D."/>
            <person name="Cevallos M.A."/>
            <person name="Martinez-Romero E."/>
            <person name="Gonzalez V."/>
        </authorList>
    </citation>
    <scope>NUCLEOTIDE SEQUENCE [LARGE SCALE GENOMIC DNA]</scope>
    <source>
        <strain evidence="2 3">IE4771</strain>
    </source>
</reference>
<proteinExistence type="predicted"/>
<accession>A0A060I233</accession>
<dbReference type="InterPro" id="IPR001387">
    <property type="entry name" value="Cro/C1-type_HTH"/>
</dbReference>
<protein>
    <recommendedName>
        <fullName evidence="1">HTH cro/C1-type domain-containing protein</fullName>
    </recommendedName>
</protein>
<evidence type="ECO:0000259" key="1">
    <source>
        <dbReference type="PROSITE" id="PS50943"/>
    </source>
</evidence>
<dbReference type="EMBL" id="CP006986">
    <property type="protein sequence ID" value="AIC25521.1"/>
    <property type="molecule type" value="Genomic_DNA"/>
</dbReference>
<dbReference type="SUPFAM" id="SSF47413">
    <property type="entry name" value="lambda repressor-like DNA-binding domains"/>
    <property type="match status" value="1"/>
</dbReference>
<dbReference type="KEGG" id="rei:IE4771_CH00354"/>
<dbReference type="Gene3D" id="2.40.128.380">
    <property type="entry name" value="T3SS negative regulator GrlR"/>
    <property type="match status" value="1"/>
</dbReference>
<dbReference type="InterPro" id="IPR043019">
    <property type="entry name" value="GrlR_sf"/>
</dbReference>
<gene>
    <name evidence="2" type="ORF">IE4771_CH00354</name>
</gene>
<dbReference type="CDD" id="cd00093">
    <property type="entry name" value="HTH_XRE"/>
    <property type="match status" value="1"/>
</dbReference>
<dbReference type="AlphaFoldDB" id="A0A060I233"/>
<dbReference type="HOGENOM" id="CLU_1433411_0_0_5"/>
<dbReference type="InterPro" id="IPR010982">
    <property type="entry name" value="Lambda_DNA-bd_dom_sf"/>
</dbReference>
<dbReference type="Proteomes" id="UP000027180">
    <property type="component" value="Chromosome"/>
</dbReference>